<dbReference type="Proteomes" id="UP001224775">
    <property type="component" value="Unassembled WGS sequence"/>
</dbReference>
<evidence type="ECO:0000313" key="1">
    <source>
        <dbReference type="EMBL" id="KAK1742783.1"/>
    </source>
</evidence>
<organism evidence="1 2">
    <name type="scientific">Skeletonema marinoi</name>
    <dbReference type="NCBI Taxonomy" id="267567"/>
    <lineage>
        <taxon>Eukaryota</taxon>
        <taxon>Sar</taxon>
        <taxon>Stramenopiles</taxon>
        <taxon>Ochrophyta</taxon>
        <taxon>Bacillariophyta</taxon>
        <taxon>Coscinodiscophyceae</taxon>
        <taxon>Thalassiosirophycidae</taxon>
        <taxon>Thalassiosirales</taxon>
        <taxon>Skeletonemataceae</taxon>
        <taxon>Skeletonema</taxon>
        <taxon>Skeletonema marinoi-dohrnii complex</taxon>
    </lineage>
</organism>
<dbReference type="EMBL" id="JATAAI010000010">
    <property type="protein sequence ID" value="KAK1742783.1"/>
    <property type="molecule type" value="Genomic_DNA"/>
</dbReference>
<comment type="caution">
    <text evidence="1">The sequence shown here is derived from an EMBL/GenBank/DDBJ whole genome shotgun (WGS) entry which is preliminary data.</text>
</comment>
<gene>
    <name evidence="1" type="ORF">QTG54_006380</name>
</gene>
<reference evidence="1" key="1">
    <citation type="submission" date="2023-06" db="EMBL/GenBank/DDBJ databases">
        <title>Survivors Of The Sea: Transcriptome response of Skeletonema marinoi to long-term dormancy.</title>
        <authorList>
            <person name="Pinder M.I.M."/>
            <person name="Kourtchenko O."/>
            <person name="Robertson E.K."/>
            <person name="Larsson T."/>
            <person name="Maumus F."/>
            <person name="Osuna-Cruz C.M."/>
            <person name="Vancaester E."/>
            <person name="Stenow R."/>
            <person name="Vandepoele K."/>
            <person name="Ploug H."/>
            <person name="Bruchert V."/>
            <person name="Godhe A."/>
            <person name="Topel M."/>
        </authorList>
    </citation>
    <scope>NUCLEOTIDE SEQUENCE</scope>
    <source>
        <strain evidence="1">R05AC</strain>
    </source>
</reference>
<protein>
    <submittedName>
        <fullName evidence="1">Uncharacterized protein</fullName>
    </submittedName>
</protein>
<evidence type="ECO:0000313" key="2">
    <source>
        <dbReference type="Proteomes" id="UP001224775"/>
    </source>
</evidence>
<name>A0AAD9DEJ6_9STRA</name>
<proteinExistence type="predicted"/>
<accession>A0AAD9DEJ6</accession>
<dbReference type="AlphaFoldDB" id="A0AAD9DEJ6"/>
<sequence length="140" mass="15878">MFDYVQGGSCACCGFPHLFAPGGLEGLINAMSDLETDSKTHEINAAKASPWPEDMRDQIWGDRLLLRFKMKKEMKVYRAFLEEVVKDDAASKNIVTNNDDETNVAIQDAIPIYTTFAPPNYHHMNSDKYSIAKIRPYRNT</sequence>
<keyword evidence="2" id="KW-1185">Reference proteome</keyword>